<sequence>MEGRVMVQRYVPDLTRFAAVCEANYHRLGHLERLGPDADSDVFFRLRDGSRHLGDVHLCRLEKARFTETWYLEQVANNGRWLNDPRMTVRAYHDVGMLEVMSCFRHGRIRAVNPYPNARMHLPDEKLQINLFLADWLDFCLRFGQAADLDSVWSLES</sequence>
<proteinExistence type="predicted"/>
<comment type="caution">
    <text evidence="2">The sequence shown here is derived from an EMBL/GenBank/DDBJ whole genome shotgun (WGS) entry which is preliminary data.</text>
</comment>
<dbReference type="Proteomes" id="UP000218896">
    <property type="component" value="Unassembled WGS sequence"/>
</dbReference>
<dbReference type="InterPro" id="IPR009659">
    <property type="entry name" value="DUF1249"/>
</dbReference>
<evidence type="ECO:0000313" key="3">
    <source>
        <dbReference type="Proteomes" id="UP000218896"/>
    </source>
</evidence>
<feature type="domain" description="FHA" evidence="1">
    <location>
        <begin position="32"/>
        <end position="87"/>
    </location>
</feature>
<evidence type="ECO:0000259" key="1">
    <source>
        <dbReference type="PROSITE" id="PS50006"/>
    </source>
</evidence>
<dbReference type="AlphaFoldDB" id="A0A2A2F500"/>
<dbReference type="PANTHER" id="PTHR38774:SF1">
    <property type="entry name" value="CYTOPLASMIC PROTEIN"/>
    <property type="match status" value="1"/>
</dbReference>
<dbReference type="EMBL" id="NSKD01000006">
    <property type="protein sequence ID" value="PAU79709.1"/>
    <property type="molecule type" value="Genomic_DNA"/>
</dbReference>
<accession>A0A2A2F500</accession>
<dbReference type="PROSITE" id="PS50006">
    <property type="entry name" value="FHA_DOMAIN"/>
    <property type="match status" value="1"/>
</dbReference>
<reference evidence="2 3" key="1">
    <citation type="submission" date="2017-08" db="EMBL/GenBank/DDBJ databases">
        <title>Halovibrio sewagensis sp. nov., isolated from wastewater of high salinity.</title>
        <authorList>
            <person name="Dong X."/>
            <person name="Zhang G."/>
        </authorList>
    </citation>
    <scope>NUCLEOTIDE SEQUENCE [LARGE SCALE GENOMIC DNA]</scope>
    <source>
        <strain evidence="2 3">YL5-2</strain>
    </source>
</reference>
<protein>
    <recommendedName>
        <fullName evidence="1">FHA domain-containing protein</fullName>
    </recommendedName>
</protein>
<dbReference type="Pfam" id="PF06853">
    <property type="entry name" value="DUF1249"/>
    <property type="match status" value="1"/>
</dbReference>
<dbReference type="PANTHER" id="PTHR38774">
    <property type="entry name" value="CYTOPLASMIC PROTEIN-RELATED"/>
    <property type="match status" value="1"/>
</dbReference>
<keyword evidence="3" id="KW-1185">Reference proteome</keyword>
<gene>
    <name evidence="2" type="ORF">CK501_12970</name>
</gene>
<organism evidence="2 3">
    <name type="scientific">Halovibrio salipaludis</name>
    <dbReference type="NCBI Taxonomy" id="2032626"/>
    <lineage>
        <taxon>Bacteria</taxon>
        <taxon>Pseudomonadati</taxon>
        <taxon>Pseudomonadota</taxon>
        <taxon>Gammaproteobacteria</taxon>
        <taxon>Oceanospirillales</taxon>
        <taxon>Halomonadaceae</taxon>
        <taxon>Halovibrio</taxon>
    </lineage>
</organism>
<name>A0A2A2F500_9GAMM</name>
<dbReference type="InterPro" id="IPR000253">
    <property type="entry name" value="FHA_dom"/>
</dbReference>
<evidence type="ECO:0000313" key="2">
    <source>
        <dbReference type="EMBL" id="PAU79709.1"/>
    </source>
</evidence>
<dbReference type="OrthoDB" id="9793663at2"/>